<name>A0A512C617_9BACT</name>
<accession>A0A512C617</accession>
<evidence type="ECO:0000313" key="5">
    <source>
        <dbReference type="Proteomes" id="UP000321301"/>
    </source>
</evidence>
<evidence type="ECO:0000256" key="1">
    <source>
        <dbReference type="ARBA" id="ARBA00022729"/>
    </source>
</evidence>
<comment type="caution">
    <text evidence="4">The sequence shown here is derived from an EMBL/GenBank/DDBJ whole genome shotgun (WGS) entry which is preliminary data.</text>
</comment>
<evidence type="ECO:0000256" key="2">
    <source>
        <dbReference type="ARBA" id="ARBA00023239"/>
    </source>
</evidence>
<dbReference type="SUPFAM" id="SSF48230">
    <property type="entry name" value="Chondroitin AC/alginate lyase"/>
    <property type="match status" value="1"/>
</dbReference>
<gene>
    <name evidence="4" type="ORF">CQA01_01970</name>
</gene>
<sequence>MCFNPKFRNTLIVLLFILISPSLLWAQQDEFILLEGTVLEKAKEVIRSGSPQDIPELKALIQEADQALRSGPFSVIHKKQLPPSGDIHDYTSMGPYWWPDPEKEDGLPYMRRDGEVNPEFHDYKDHNEFVALMNSLEILSQAFYFTDDEKYAQHAIQLVNTWFLDSETKMNPNLNYAQRIPGRTEGRGIGIIDTRYLAELPDILNVLSVSEHWDGGISKGMKDWLAAYVSWLVNSKHGKDEAVHGNNHTTWYFAQIIPLTLHLGQVDRADSLAKAGLPLIMEEMIEKDGSQPAELARTRSYDYSSMNLLAIMYYAQACEKVGMDFWSMENEKGGSIGKALDFLNSFTDAKIEWAYEQINAIDYSRIKEQLNIAAYKYQNKDYKKDADNMGKEKGYFSYWDLVNFKQLRR</sequence>
<dbReference type="AlphaFoldDB" id="A0A512C617"/>
<keyword evidence="2" id="KW-0456">Lyase</keyword>
<evidence type="ECO:0000259" key="3">
    <source>
        <dbReference type="Pfam" id="PF05426"/>
    </source>
</evidence>
<dbReference type="InterPro" id="IPR008397">
    <property type="entry name" value="Alginate_lyase_dom"/>
</dbReference>
<dbReference type="RefSeq" id="WP_051160327.1">
    <property type="nucleotide sequence ID" value="NZ_BJYV01000001.1"/>
</dbReference>
<protein>
    <recommendedName>
        <fullName evidence="3">Alginate lyase domain-containing protein</fullName>
    </recommendedName>
</protein>
<keyword evidence="1" id="KW-0732">Signal</keyword>
<keyword evidence="5" id="KW-1185">Reference proteome</keyword>
<reference evidence="4 5" key="1">
    <citation type="submission" date="2019-07" db="EMBL/GenBank/DDBJ databases">
        <title>Whole genome shotgun sequence of Cyclobacterium qasimii NBRC 106168.</title>
        <authorList>
            <person name="Hosoyama A."/>
            <person name="Uohara A."/>
            <person name="Ohji S."/>
            <person name="Ichikawa N."/>
        </authorList>
    </citation>
    <scope>NUCLEOTIDE SEQUENCE [LARGE SCALE GENOMIC DNA]</scope>
    <source>
        <strain evidence="4 5">NBRC 106168</strain>
    </source>
</reference>
<dbReference type="InterPro" id="IPR008929">
    <property type="entry name" value="Chondroitin_lyas"/>
</dbReference>
<dbReference type="Proteomes" id="UP000321301">
    <property type="component" value="Unassembled WGS sequence"/>
</dbReference>
<organism evidence="4 5">
    <name type="scientific">Cyclobacterium qasimii</name>
    <dbReference type="NCBI Taxonomy" id="1350429"/>
    <lineage>
        <taxon>Bacteria</taxon>
        <taxon>Pseudomonadati</taxon>
        <taxon>Bacteroidota</taxon>
        <taxon>Cytophagia</taxon>
        <taxon>Cytophagales</taxon>
        <taxon>Cyclobacteriaceae</taxon>
        <taxon>Cyclobacterium</taxon>
    </lineage>
</organism>
<proteinExistence type="predicted"/>
<dbReference type="GO" id="GO:0016829">
    <property type="term" value="F:lyase activity"/>
    <property type="evidence" value="ECO:0007669"/>
    <property type="project" value="UniProtKB-KW"/>
</dbReference>
<feature type="domain" description="Alginate lyase" evidence="3">
    <location>
        <begin position="77"/>
        <end position="353"/>
    </location>
</feature>
<evidence type="ECO:0000313" key="4">
    <source>
        <dbReference type="EMBL" id="GEO19663.1"/>
    </source>
</evidence>
<dbReference type="GO" id="GO:0042597">
    <property type="term" value="C:periplasmic space"/>
    <property type="evidence" value="ECO:0007669"/>
    <property type="project" value="InterPro"/>
</dbReference>
<dbReference type="Gene3D" id="1.50.10.100">
    <property type="entry name" value="Chondroitin AC/alginate lyase"/>
    <property type="match status" value="1"/>
</dbReference>
<dbReference type="Pfam" id="PF05426">
    <property type="entry name" value="Alginate_lyase"/>
    <property type="match status" value="1"/>
</dbReference>
<dbReference type="EMBL" id="BJYV01000001">
    <property type="protein sequence ID" value="GEO19663.1"/>
    <property type="molecule type" value="Genomic_DNA"/>
</dbReference>